<dbReference type="OrthoDB" id="660555at2759"/>
<feature type="region of interest" description="Disordered" evidence="3">
    <location>
        <begin position="565"/>
        <end position="585"/>
    </location>
</feature>
<dbReference type="SUPFAM" id="SSF52058">
    <property type="entry name" value="L domain-like"/>
    <property type="match status" value="1"/>
</dbReference>
<evidence type="ECO:0000256" key="2">
    <source>
        <dbReference type="ARBA" id="ARBA00022737"/>
    </source>
</evidence>
<dbReference type="PANTHER" id="PTHR24369">
    <property type="entry name" value="ANTIGEN BSP, PUTATIVE-RELATED"/>
    <property type="match status" value="1"/>
</dbReference>
<dbReference type="InterPro" id="IPR032675">
    <property type="entry name" value="LRR_dom_sf"/>
</dbReference>
<dbReference type="InterPro" id="IPR050541">
    <property type="entry name" value="LRR_TM_domain-containing"/>
</dbReference>
<gene>
    <name evidence="5" type="primary">LOC108924643</name>
</gene>
<feature type="compositionally biased region" description="Low complexity" evidence="3">
    <location>
        <begin position="436"/>
        <end position="456"/>
    </location>
</feature>
<evidence type="ECO:0000256" key="3">
    <source>
        <dbReference type="SAM" id="MobiDB-lite"/>
    </source>
</evidence>
<dbReference type="PRINTS" id="PR00019">
    <property type="entry name" value="LEURICHRPT"/>
</dbReference>
<protein>
    <submittedName>
        <fullName evidence="5">Uncharacterized LOC108924643</fullName>
    </submittedName>
</protein>
<keyword evidence="4" id="KW-0732">Signal</keyword>
<dbReference type="InterPro" id="IPR003591">
    <property type="entry name" value="Leu-rich_rpt_typical-subtyp"/>
</dbReference>
<evidence type="ECO:0000313" key="5">
    <source>
        <dbReference type="Ensembl" id="ENSSFOP00015004519.1"/>
    </source>
</evidence>
<dbReference type="InterPro" id="IPR001611">
    <property type="entry name" value="Leu-rich_rpt"/>
</dbReference>
<reference evidence="5" key="2">
    <citation type="submission" date="2025-08" db="UniProtKB">
        <authorList>
            <consortium name="Ensembl"/>
        </authorList>
    </citation>
    <scope>IDENTIFICATION</scope>
</reference>
<reference evidence="5" key="3">
    <citation type="submission" date="2025-09" db="UniProtKB">
        <authorList>
            <consortium name="Ensembl"/>
        </authorList>
    </citation>
    <scope>IDENTIFICATION</scope>
</reference>
<feature type="compositionally biased region" description="Polar residues" evidence="3">
    <location>
        <begin position="575"/>
        <end position="585"/>
    </location>
</feature>
<proteinExistence type="predicted"/>
<evidence type="ECO:0000313" key="6">
    <source>
        <dbReference type="Proteomes" id="UP000694397"/>
    </source>
</evidence>
<dbReference type="PANTHER" id="PTHR24369:SF211">
    <property type="entry name" value="LEUCINE-RICH REPEAT-CONTAINING PROTEIN 15-LIKE"/>
    <property type="match status" value="1"/>
</dbReference>
<dbReference type="Proteomes" id="UP000694397">
    <property type="component" value="Chromosome 10"/>
</dbReference>
<feature type="region of interest" description="Disordered" evidence="3">
    <location>
        <begin position="525"/>
        <end position="548"/>
    </location>
</feature>
<organism evidence="5 6">
    <name type="scientific">Scleropages formosus</name>
    <name type="common">Asian bonytongue</name>
    <name type="synonym">Osteoglossum formosum</name>
    <dbReference type="NCBI Taxonomy" id="113540"/>
    <lineage>
        <taxon>Eukaryota</taxon>
        <taxon>Metazoa</taxon>
        <taxon>Chordata</taxon>
        <taxon>Craniata</taxon>
        <taxon>Vertebrata</taxon>
        <taxon>Euteleostomi</taxon>
        <taxon>Actinopterygii</taxon>
        <taxon>Neopterygii</taxon>
        <taxon>Teleostei</taxon>
        <taxon>Osteoglossocephala</taxon>
        <taxon>Osteoglossomorpha</taxon>
        <taxon>Osteoglossiformes</taxon>
        <taxon>Osteoglossidae</taxon>
        <taxon>Scleropages</taxon>
    </lineage>
</organism>
<dbReference type="GeneID" id="108924643"/>
<dbReference type="FunFam" id="3.80.10.10:FF:001164">
    <property type="entry name" value="GH01279p"/>
    <property type="match status" value="1"/>
</dbReference>
<dbReference type="SUPFAM" id="SSF48726">
    <property type="entry name" value="Immunoglobulin"/>
    <property type="match status" value="1"/>
</dbReference>
<dbReference type="InterPro" id="IPR036179">
    <property type="entry name" value="Ig-like_dom_sf"/>
</dbReference>
<dbReference type="Pfam" id="PF13855">
    <property type="entry name" value="LRR_8"/>
    <property type="match status" value="2"/>
</dbReference>
<feature type="region of interest" description="Disordered" evidence="3">
    <location>
        <begin position="599"/>
        <end position="633"/>
    </location>
</feature>
<name>A0A8C9UY22_SCLFO</name>
<dbReference type="Ensembl" id="ENSSFOT00015004592.2">
    <property type="protein sequence ID" value="ENSSFOP00015004519.1"/>
    <property type="gene ID" value="ENSSFOG00015002972.2"/>
</dbReference>
<dbReference type="SMART" id="SM00369">
    <property type="entry name" value="LRR_TYP"/>
    <property type="match status" value="5"/>
</dbReference>
<dbReference type="PROSITE" id="PS51450">
    <property type="entry name" value="LRR"/>
    <property type="match status" value="1"/>
</dbReference>
<keyword evidence="1" id="KW-0433">Leucine-rich repeat</keyword>
<evidence type="ECO:0000256" key="4">
    <source>
        <dbReference type="SAM" id="SignalP"/>
    </source>
</evidence>
<feature type="chain" id="PRO_5034855552" evidence="4">
    <location>
        <begin position="36"/>
        <end position="633"/>
    </location>
</feature>
<dbReference type="Gene3D" id="3.80.10.10">
    <property type="entry name" value="Ribonuclease Inhibitor"/>
    <property type="match status" value="2"/>
</dbReference>
<feature type="compositionally biased region" description="Polar residues" evidence="3">
    <location>
        <begin position="525"/>
        <end position="537"/>
    </location>
</feature>
<feature type="region of interest" description="Disordered" evidence="3">
    <location>
        <begin position="435"/>
        <end position="466"/>
    </location>
</feature>
<dbReference type="AlphaFoldDB" id="A0A8C9UY22"/>
<accession>A0A8C9UY22</accession>
<reference evidence="5 6" key="1">
    <citation type="submission" date="2019-04" db="EMBL/GenBank/DDBJ databases">
        <authorList>
            <consortium name="Wellcome Sanger Institute Data Sharing"/>
        </authorList>
    </citation>
    <scope>NUCLEOTIDE SEQUENCE [LARGE SCALE GENOMIC DNA]</scope>
</reference>
<feature type="signal peptide" evidence="4">
    <location>
        <begin position="1"/>
        <end position="35"/>
    </location>
</feature>
<dbReference type="KEGG" id="sfm:108924643"/>
<dbReference type="RefSeq" id="XP_018591665.1">
    <property type="nucleotide sequence ID" value="XM_018736149.2"/>
</dbReference>
<dbReference type="GeneTree" id="ENSGT00940000174294"/>
<sequence>MLTASKTMLTVLARALPSLWALLVRTGCLAAAVRAQTAPGLPRWGCSVQLLDLSFGSIASVRRSDLPAQALCCTAMNLSHNRIGEIGGGAFVGLSVLRELDLSDNRLERLPRSAFWRLERLRTVLLSNNRFTTIPGALRQLTGLWRLSLTENRISWVDVASLRGCGALRELHLEHNRISAVSPAAFVGLQSLKMLNLSTNSLETVPTPAIQHLWEAGVTVHLHGNPWRCDCRWLTRWGRSPGWPTDEGQCLGTVLRGCRVPLGVSALVTVRLPEEGPLTLPCPGQRLSWYTPFGRWENSSVQDSRAPVVLMSNGSLRISQPSCHHTGLYYCLLQESGGNRILPYRLIQAAPSWAAGLRTRKRRGAQAYGDAVPQGQFEAAVTVSVVITFLAGFSLGALSRSFLERCFHRLRAKRAAVTGPRVSIYSLPVRYKRATSQKAPPANSSSSPPQSMALPPGSLAPPTKAPRNIRNREAEIWDCEGAADTAAKAGGTCGEKCPPLGGQNRKADSSDESDITAEVGSCKATSESPQCAGSHPQQPHAFVEPNARTTRRRVIKLYHYDEDGNPYSYVKDTESQSAPSTRQRSLSLTRLNAIMAAATVTDFTRVPPPPPPQDSASTDREPSDDTPVFELSI</sequence>
<dbReference type="GO" id="GO:0005886">
    <property type="term" value="C:plasma membrane"/>
    <property type="evidence" value="ECO:0007669"/>
    <property type="project" value="TreeGrafter"/>
</dbReference>
<evidence type="ECO:0000256" key="1">
    <source>
        <dbReference type="ARBA" id="ARBA00022614"/>
    </source>
</evidence>
<keyword evidence="6" id="KW-1185">Reference proteome</keyword>
<keyword evidence="2" id="KW-0677">Repeat</keyword>